<dbReference type="RefSeq" id="WP_179582214.1">
    <property type="nucleotide sequence ID" value="NZ_JACBYR010000001.1"/>
</dbReference>
<organism evidence="1 2">
    <name type="scientific">Pigmentiphaga litoralis</name>
    <dbReference type="NCBI Taxonomy" id="516702"/>
    <lineage>
        <taxon>Bacteria</taxon>
        <taxon>Pseudomonadati</taxon>
        <taxon>Pseudomonadota</taxon>
        <taxon>Betaproteobacteria</taxon>
        <taxon>Burkholderiales</taxon>
        <taxon>Alcaligenaceae</taxon>
        <taxon>Pigmentiphaga</taxon>
    </lineage>
</organism>
<keyword evidence="2" id="KW-1185">Reference proteome</keyword>
<name>A0A7Y9LJS7_9BURK</name>
<evidence type="ECO:0008006" key="3">
    <source>
        <dbReference type="Google" id="ProtNLM"/>
    </source>
</evidence>
<comment type="caution">
    <text evidence="1">The sequence shown here is derived from an EMBL/GenBank/DDBJ whole genome shotgun (WGS) entry which is preliminary data.</text>
</comment>
<reference evidence="1 2" key="1">
    <citation type="submission" date="2020-07" db="EMBL/GenBank/DDBJ databases">
        <title>Genomic Encyclopedia of Type Strains, Phase IV (KMG-V): Genome sequencing to study the core and pangenomes of soil and plant-associated prokaryotes.</title>
        <authorList>
            <person name="Whitman W."/>
        </authorList>
    </citation>
    <scope>NUCLEOTIDE SEQUENCE [LARGE SCALE GENOMIC DNA]</scope>
    <source>
        <strain evidence="1 2">SAS40</strain>
    </source>
</reference>
<dbReference type="Proteomes" id="UP000542125">
    <property type="component" value="Unassembled WGS sequence"/>
</dbReference>
<protein>
    <recommendedName>
        <fullName evidence="3">ATP-binding protein</fullName>
    </recommendedName>
</protein>
<gene>
    <name evidence="1" type="ORF">FHW18_000048</name>
</gene>
<sequence length="1101" mass="119363">MSKALEMQVGQAVQIARHYRRSVRIDADIGRADALDGYVLTNTACNALSIMCRQVNGSKDRAFTWTGPYGGGKSSLAVVLASALSANSGVRTRATAILANEVPGFAKAFPVSSKGWLILPVVGKRASIAVEVAKALDKALPCSAAHEASQVTTTLVSLAEEGRFDGVLLLVDEMGKFLEAAAAGGEDIHFFQDLAEKAGHCKGKLVIVGLLHQSFRQYASRLGIEAREEWAKIQGRYGDISFVGSGDEVVQLIGNAIECHIKHPLSVDTARTIAAAIANRRPSVGEGMTQLLDQCWPLHPITAALLGPASRRQFGQNERSVFGFLSSLEPHGFQDFLQTWDRRAAYGPDRHWDYLRANLEHAILASPDGHRWAQAVEAVERAEAKGADVVELALAKVLALIDIFRGTSGLLATEDVLRTAIPGTPEKKVLAALEKLSHWRVAVFRKHIASWTVFEGSDFDIDQAVAKARSSFVGVDTAVLTGMANLHPVVAKQHYHQTGSFRWMGVSLHTLQEAERLAENYTGEGGEFGRFALVLPDRQSVQQDGIAKLAALEKDGDKAVVFGVPPNYQLIADLGAELLSLRIVEETSPELDGDSVARREVAARLLAVKGALEESLREAVAKAQWVLGEKAERVKSLAALTSDMANTRFAEGPKVWSELINRDVLSTNSVKARRDLMHRMVNNGDQQHLGIEGFPAERGLYETVLSEPGLHGAVGENAWGFKAPLPNDKACMYGLWNATKQLIVDGGIKGLTATEIYDTWGKAPHGVKAGLMPVLLLVFALTHSDHIAVYRDGMFEPKLTDVDADELLQDARRFNLRWVDKDSNHAVALKSIAAALNACGFPPAGHSPLDVSRGLVKLVFTLPAWAKRTHNVSKQAKSVRDILLRASDPNRLLMIDLPTTLGVPMIEVGPMIELLLKELLDAYPQMLQRVDRAMAEALDTNEGEDLELRERAAPISKLGADLRLQSFASRLMKRDGSLEAIEGILSLAANKPPRDWTDLDIDSALLAVSDLALAFRRAEALVNVQGRALGREAISVVVGTGGVSVVITKTFELASRDKRVVEEAALDVLSRLEKLGLKGDLLFAALAKASSALYEKELNNG</sequence>
<evidence type="ECO:0000313" key="1">
    <source>
        <dbReference type="EMBL" id="NYE80777.1"/>
    </source>
</evidence>
<dbReference type="AlphaFoldDB" id="A0A7Y9LJS7"/>
<dbReference type="EMBL" id="JACBYR010000001">
    <property type="protein sequence ID" value="NYE80777.1"/>
    <property type="molecule type" value="Genomic_DNA"/>
</dbReference>
<evidence type="ECO:0000313" key="2">
    <source>
        <dbReference type="Proteomes" id="UP000542125"/>
    </source>
</evidence>
<proteinExistence type="predicted"/>
<accession>A0A7Y9LJS7</accession>